<dbReference type="InterPro" id="IPR009057">
    <property type="entry name" value="Homeodomain-like_sf"/>
</dbReference>
<gene>
    <name evidence="5" type="ORF">INF28_08355</name>
</gene>
<evidence type="ECO:0000259" key="4">
    <source>
        <dbReference type="PROSITE" id="PS01124"/>
    </source>
</evidence>
<organism evidence="5 6">
    <name type="scientific">Ructibacterium gallinarum</name>
    <dbReference type="NCBI Taxonomy" id="2779355"/>
    <lineage>
        <taxon>Bacteria</taxon>
        <taxon>Bacillati</taxon>
        <taxon>Bacillota</taxon>
        <taxon>Clostridia</taxon>
        <taxon>Eubacteriales</taxon>
        <taxon>Oscillospiraceae</taxon>
        <taxon>Ructibacterium</taxon>
    </lineage>
</organism>
<dbReference type="PROSITE" id="PS01124">
    <property type="entry name" value="HTH_ARAC_FAMILY_2"/>
    <property type="match status" value="1"/>
</dbReference>
<comment type="caution">
    <text evidence="5">The sequence shown here is derived from an EMBL/GenBank/DDBJ whole genome shotgun (WGS) entry which is preliminary data.</text>
</comment>
<keyword evidence="2" id="KW-0238">DNA-binding</keyword>
<keyword evidence="6" id="KW-1185">Reference proteome</keyword>
<dbReference type="InterPro" id="IPR018060">
    <property type="entry name" value="HTH_AraC"/>
</dbReference>
<name>A0A9D5M4C5_9FIRM</name>
<dbReference type="AlphaFoldDB" id="A0A9D5M4C5"/>
<dbReference type="SUPFAM" id="SSF46689">
    <property type="entry name" value="Homeodomain-like"/>
    <property type="match status" value="1"/>
</dbReference>
<feature type="domain" description="HTH araC/xylS-type" evidence="4">
    <location>
        <begin position="1"/>
        <end position="75"/>
    </location>
</feature>
<dbReference type="GO" id="GO:0003700">
    <property type="term" value="F:DNA-binding transcription factor activity"/>
    <property type="evidence" value="ECO:0007669"/>
    <property type="project" value="InterPro"/>
</dbReference>
<dbReference type="Proteomes" id="UP000806542">
    <property type="component" value="Unassembled WGS sequence"/>
</dbReference>
<dbReference type="SMART" id="SM00342">
    <property type="entry name" value="HTH_ARAC"/>
    <property type="match status" value="1"/>
</dbReference>
<dbReference type="PANTHER" id="PTHR43280:SF28">
    <property type="entry name" value="HTH-TYPE TRANSCRIPTIONAL ACTIVATOR RHAS"/>
    <property type="match status" value="1"/>
</dbReference>
<dbReference type="RefSeq" id="WP_226393019.1">
    <property type="nucleotide sequence ID" value="NZ_JADCKB010000016.1"/>
</dbReference>
<sequence length="85" mass="9998">MNFSQYHFIRISKQGTGEMPHEFLTRRRINASKKLLLQTLSLEVIAGMIGYHNVNIYIRAFKKLTGTTSHHFRRGIKSKMIYSHF</sequence>
<evidence type="ECO:0000256" key="1">
    <source>
        <dbReference type="ARBA" id="ARBA00023015"/>
    </source>
</evidence>
<keyword evidence="1" id="KW-0805">Transcription regulation</keyword>
<protein>
    <submittedName>
        <fullName evidence="5">AraC family transcriptional regulator</fullName>
    </submittedName>
</protein>
<keyword evidence="3" id="KW-0804">Transcription</keyword>
<proteinExistence type="predicted"/>
<dbReference type="GO" id="GO:0043565">
    <property type="term" value="F:sequence-specific DNA binding"/>
    <property type="evidence" value="ECO:0007669"/>
    <property type="project" value="InterPro"/>
</dbReference>
<evidence type="ECO:0000256" key="3">
    <source>
        <dbReference type="ARBA" id="ARBA00023163"/>
    </source>
</evidence>
<dbReference type="Pfam" id="PF12833">
    <property type="entry name" value="HTH_18"/>
    <property type="match status" value="1"/>
</dbReference>
<reference evidence="5" key="1">
    <citation type="submission" date="2020-10" db="EMBL/GenBank/DDBJ databases">
        <title>ChiBAC.</title>
        <authorList>
            <person name="Zenner C."/>
            <person name="Hitch T.C.A."/>
            <person name="Clavel T."/>
        </authorList>
    </citation>
    <scope>NUCLEOTIDE SEQUENCE</scope>
    <source>
        <strain evidence="5">DSM 107454</strain>
    </source>
</reference>
<evidence type="ECO:0000256" key="2">
    <source>
        <dbReference type="ARBA" id="ARBA00023125"/>
    </source>
</evidence>
<dbReference type="EMBL" id="JADCKB010000016">
    <property type="protein sequence ID" value="MBE5040469.1"/>
    <property type="molecule type" value="Genomic_DNA"/>
</dbReference>
<evidence type="ECO:0000313" key="5">
    <source>
        <dbReference type="EMBL" id="MBE5040469.1"/>
    </source>
</evidence>
<dbReference type="PANTHER" id="PTHR43280">
    <property type="entry name" value="ARAC-FAMILY TRANSCRIPTIONAL REGULATOR"/>
    <property type="match status" value="1"/>
</dbReference>
<evidence type="ECO:0000313" key="6">
    <source>
        <dbReference type="Proteomes" id="UP000806542"/>
    </source>
</evidence>
<accession>A0A9D5M4C5</accession>
<dbReference type="Gene3D" id="1.10.10.60">
    <property type="entry name" value="Homeodomain-like"/>
    <property type="match status" value="2"/>
</dbReference>